<dbReference type="Pfam" id="PF09722">
    <property type="entry name" value="Xre_MbcA_ParS_C"/>
    <property type="match status" value="1"/>
</dbReference>
<reference evidence="4" key="1">
    <citation type="journal article" date="2019" name="Int. J. Syst. Evol. Microbiol.">
        <title>The Global Catalogue of Microorganisms (GCM) 10K type strain sequencing project: providing services to taxonomists for standard genome sequencing and annotation.</title>
        <authorList>
            <consortium name="The Broad Institute Genomics Platform"/>
            <consortium name="The Broad Institute Genome Sequencing Center for Infectious Disease"/>
            <person name="Wu L."/>
            <person name="Ma J."/>
        </authorList>
    </citation>
    <scope>NUCLEOTIDE SEQUENCE [LARGE SCALE GENOMIC DNA]</scope>
    <source>
        <strain evidence="4">LMG 29894</strain>
    </source>
</reference>
<proteinExistence type="predicted"/>
<protein>
    <submittedName>
        <fullName evidence="3">Antitoxin Xre/MbcA/ParS toxin-binding domain-containing protein</fullName>
    </submittedName>
</protein>
<sequence>MSAAAQRKPVSSQAFAPARELTNTPLAFVSEGPLSVIQHIRHGIAPGAVKTLADKLGMSKEQFVLTIGLPRSTIKARQTSGKPLSLSESERMVRVAKVLLRAIEVLEDASSASQWIKRPNRSLGGNSPLSLLDTEAGYELVMDILGRIEHGVVA</sequence>
<dbReference type="EMBL" id="JBHSBU010000001">
    <property type="protein sequence ID" value="MFC4158468.1"/>
    <property type="molecule type" value="Genomic_DNA"/>
</dbReference>
<evidence type="ECO:0000259" key="2">
    <source>
        <dbReference type="Pfam" id="PF20432"/>
    </source>
</evidence>
<dbReference type="NCBIfam" id="TIGR02293">
    <property type="entry name" value="TAS_TIGR02293"/>
    <property type="match status" value="1"/>
</dbReference>
<accession>A0ABV8MMW6</accession>
<dbReference type="Pfam" id="PF20432">
    <property type="entry name" value="Xre-like-HTH"/>
    <property type="match status" value="1"/>
</dbReference>
<dbReference type="InterPro" id="IPR024467">
    <property type="entry name" value="Xre/MbcA/ParS-like_toxin-bd"/>
</dbReference>
<feature type="domain" description="Antitoxin Xre-like helix-turn-helix" evidence="2">
    <location>
        <begin position="36"/>
        <end position="96"/>
    </location>
</feature>
<evidence type="ECO:0000313" key="3">
    <source>
        <dbReference type="EMBL" id="MFC4158468.1"/>
    </source>
</evidence>
<gene>
    <name evidence="3" type="ORF">ACFOW7_03740</name>
</gene>
<feature type="domain" description="Antitoxin Xre/MbcA/ParS-like toxin-binding" evidence="1">
    <location>
        <begin position="102"/>
        <end position="151"/>
    </location>
</feature>
<name>A0ABV8MMW6_9NEIS</name>
<evidence type="ECO:0000259" key="1">
    <source>
        <dbReference type="Pfam" id="PF09722"/>
    </source>
</evidence>
<dbReference type="InterPro" id="IPR046847">
    <property type="entry name" value="Xre-like_HTH"/>
</dbReference>
<comment type="caution">
    <text evidence="3">The sequence shown here is derived from an EMBL/GenBank/DDBJ whole genome shotgun (WGS) entry which is preliminary data.</text>
</comment>
<keyword evidence="4" id="KW-1185">Reference proteome</keyword>
<dbReference type="RefSeq" id="WP_378161170.1">
    <property type="nucleotide sequence ID" value="NZ_JBHSBU010000001.1"/>
</dbReference>
<evidence type="ECO:0000313" key="4">
    <source>
        <dbReference type="Proteomes" id="UP001595791"/>
    </source>
</evidence>
<dbReference type="InterPro" id="IPR011979">
    <property type="entry name" value="Antitox_Xre"/>
</dbReference>
<organism evidence="3 4">
    <name type="scientific">Chitinimonas lacunae</name>
    <dbReference type="NCBI Taxonomy" id="1963018"/>
    <lineage>
        <taxon>Bacteria</taxon>
        <taxon>Pseudomonadati</taxon>
        <taxon>Pseudomonadota</taxon>
        <taxon>Betaproteobacteria</taxon>
        <taxon>Neisseriales</taxon>
        <taxon>Chitinibacteraceae</taxon>
        <taxon>Chitinimonas</taxon>
    </lineage>
</organism>
<dbReference type="Proteomes" id="UP001595791">
    <property type="component" value="Unassembled WGS sequence"/>
</dbReference>